<accession>M7ANG5</accession>
<gene>
    <name evidence="2" type="ORF">UY3_16176</name>
</gene>
<feature type="compositionally biased region" description="Polar residues" evidence="1">
    <location>
        <begin position="116"/>
        <end position="135"/>
    </location>
</feature>
<name>M7ANG5_CHEMY</name>
<keyword evidence="3" id="KW-1185">Reference proteome</keyword>
<feature type="region of interest" description="Disordered" evidence="1">
    <location>
        <begin position="111"/>
        <end position="135"/>
    </location>
</feature>
<evidence type="ECO:0000313" key="2">
    <source>
        <dbReference type="EMBL" id="EMP26776.1"/>
    </source>
</evidence>
<dbReference type="EMBL" id="KB576442">
    <property type="protein sequence ID" value="EMP26776.1"/>
    <property type="molecule type" value="Genomic_DNA"/>
</dbReference>
<dbReference type="Proteomes" id="UP000031443">
    <property type="component" value="Unassembled WGS sequence"/>
</dbReference>
<dbReference type="AlphaFoldDB" id="M7ANG5"/>
<protein>
    <submittedName>
        <fullName evidence="2">Uncharacterized protein</fullName>
    </submittedName>
</protein>
<evidence type="ECO:0000313" key="3">
    <source>
        <dbReference type="Proteomes" id="UP000031443"/>
    </source>
</evidence>
<proteinExistence type="predicted"/>
<evidence type="ECO:0000256" key="1">
    <source>
        <dbReference type="SAM" id="MobiDB-lite"/>
    </source>
</evidence>
<sequence length="135" mass="15610">MSLQASLNSVDIAARSIAISIIMRRAFWLHLSGFLMEVQATVEDLPFEGLKLFAESTDAFLHPLKDSRVTLKTLDIYVPGIKRKQGRFYSQKFWAAPYSQPERHYMQCCKQRQMGRRQNQDQPATPQPFTSRQLC</sequence>
<dbReference type="Gene3D" id="1.10.287.3160">
    <property type="match status" value="1"/>
</dbReference>
<organism evidence="2 3">
    <name type="scientific">Chelonia mydas</name>
    <name type="common">Green sea-turtle</name>
    <name type="synonym">Chelonia agassizi</name>
    <dbReference type="NCBI Taxonomy" id="8469"/>
    <lineage>
        <taxon>Eukaryota</taxon>
        <taxon>Metazoa</taxon>
        <taxon>Chordata</taxon>
        <taxon>Craniata</taxon>
        <taxon>Vertebrata</taxon>
        <taxon>Euteleostomi</taxon>
        <taxon>Archelosauria</taxon>
        <taxon>Testudinata</taxon>
        <taxon>Testudines</taxon>
        <taxon>Cryptodira</taxon>
        <taxon>Durocryptodira</taxon>
        <taxon>Americhelydia</taxon>
        <taxon>Chelonioidea</taxon>
        <taxon>Cheloniidae</taxon>
        <taxon>Chelonia</taxon>
    </lineage>
</organism>
<reference evidence="3" key="1">
    <citation type="journal article" date="2013" name="Nat. Genet.">
        <title>The draft genomes of soft-shell turtle and green sea turtle yield insights into the development and evolution of the turtle-specific body plan.</title>
        <authorList>
            <person name="Wang Z."/>
            <person name="Pascual-Anaya J."/>
            <person name="Zadissa A."/>
            <person name="Li W."/>
            <person name="Niimura Y."/>
            <person name="Huang Z."/>
            <person name="Li C."/>
            <person name="White S."/>
            <person name="Xiong Z."/>
            <person name="Fang D."/>
            <person name="Wang B."/>
            <person name="Ming Y."/>
            <person name="Chen Y."/>
            <person name="Zheng Y."/>
            <person name="Kuraku S."/>
            <person name="Pignatelli M."/>
            <person name="Herrero J."/>
            <person name="Beal K."/>
            <person name="Nozawa M."/>
            <person name="Li Q."/>
            <person name="Wang J."/>
            <person name="Zhang H."/>
            <person name="Yu L."/>
            <person name="Shigenobu S."/>
            <person name="Wang J."/>
            <person name="Liu J."/>
            <person name="Flicek P."/>
            <person name="Searle S."/>
            <person name="Wang J."/>
            <person name="Kuratani S."/>
            <person name="Yin Y."/>
            <person name="Aken B."/>
            <person name="Zhang G."/>
            <person name="Irie N."/>
        </authorList>
    </citation>
    <scope>NUCLEOTIDE SEQUENCE [LARGE SCALE GENOMIC DNA]</scope>
</reference>